<comment type="caution">
    <text evidence="3">The sequence shown here is derived from an EMBL/GenBank/DDBJ whole genome shotgun (WGS) entry which is preliminary data.</text>
</comment>
<comment type="similarity">
    <text evidence="1">Belongs to the 'GDSL' lipolytic enzyme family.</text>
</comment>
<keyword evidence="4" id="KW-1185">Reference proteome</keyword>
<protein>
    <submittedName>
        <fullName evidence="3">Uncharacterized protein</fullName>
    </submittedName>
</protein>
<gene>
    <name evidence="3" type="ORF">CRG98_024518</name>
</gene>
<reference evidence="3 4" key="1">
    <citation type="submission" date="2017-11" db="EMBL/GenBank/DDBJ databases">
        <title>De-novo sequencing of pomegranate (Punica granatum L.) genome.</title>
        <authorList>
            <person name="Akparov Z."/>
            <person name="Amiraslanov A."/>
            <person name="Hajiyeva S."/>
            <person name="Abbasov M."/>
            <person name="Kaur K."/>
            <person name="Hamwieh A."/>
            <person name="Solovyev V."/>
            <person name="Salamov A."/>
            <person name="Braich B."/>
            <person name="Kosarev P."/>
            <person name="Mahmoud A."/>
            <person name="Hajiyev E."/>
            <person name="Babayeva S."/>
            <person name="Izzatullayeva V."/>
            <person name="Mammadov A."/>
            <person name="Mammadov A."/>
            <person name="Sharifova S."/>
            <person name="Ojaghi J."/>
            <person name="Eynullazada K."/>
            <person name="Bayramov B."/>
            <person name="Abdulazimova A."/>
            <person name="Shahmuradov I."/>
        </authorList>
    </citation>
    <scope>NUCLEOTIDE SEQUENCE [LARGE SCALE GENOMIC DNA]</scope>
    <source>
        <strain evidence="4">cv. AG2017</strain>
        <tissue evidence="3">Leaf</tissue>
    </source>
</reference>
<dbReference type="EMBL" id="PGOL01001723">
    <property type="protein sequence ID" value="PKI55227.1"/>
    <property type="molecule type" value="Genomic_DNA"/>
</dbReference>
<accession>A0A2I0JG38</accession>
<feature type="chain" id="PRO_5014141640" evidence="2">
    <location>
        <begin position="18"/>
        <end position="198"/>
    </location>
</feature>
<feature type="signal peptide" evidence="2">
    <location>
        <begin position="1"/>
        <end position="17"/>
    </location>
</feature>
<dbReference type="PANTHER" id="PTHR22835:SF659">
    <property type="entry name" value="GDSL LIPASE_ACYLHYDROLASE, PUTATIVE (AFU_ORTHOLOGUE AFUA_2G00510)-RELATED"/>
    <property type="match status" value="1"/>
</dbReference>
<dbReference type="Proteomes" id="UP000233551">
    <property type="component" value="Unassembled WGS sequence"/>
</dbReference>
<evidence type="ECO:0000313" key="4">
    <source>
        <dbReference type="Proteomes" id="UP000233551"/>
    </source>
</evidence>
<name>A0A2I0JG38_PUNGR</name>
<dbReference type="PANTHER" id="PTHR22835">
    <property type="entry name" value="ZINC FINGER FYVE DOMAIN CONTAINING PROTEIN"/>
    <property type="match status" value="1"/>
</dbReference>
<dbReference type="STRING" id="22663.A0A2I0JG38"/>
<evidence type="ECO:0000313" key="3">
    <source>
        <dbReference type="EMBL" id="PKI55227.1"/>
    </source>
</evidence>
<evidence type="ECO:0000256" key="2">
    <source>
        <dbReference type="SAM" id="SignalP"/>
    </source>
</evidence>
<keyword evidence="2" id="KW-0732">Signal</keyword>
<sequence length="198" mass="21317">MTIILLVLCCLASKGVSKGLPKSYDAIYEFGDGESDTGNQLYVNDGPPRRNDIKKLPNDVVTRRRSGSGGGRTSPYGLFSGLHDTLRKEFPHAKIIHADYFNAAMLIYKWPQDFEFCSETLTACCGGGGPFNVNVSTWCGCPGSTLFPSAATFISLDGVNLTDTDVANGIIAKAIMHGPFCYTSLEEEAQDSGKQNGD</sequence>
<organism evidence="3 4">
    <name type="scientific">Punica granatum</name>
    <name type="common">Pomegranate</name>
    <dbReference type="NCBI Taxonomy" id="22663"/>
    <lineage>
        <taxon>Eukaryota</taxon>
        <taxon>Viridiplantae</taxon>
        <taxon>Streptophyta</taxon>
        <taxon>Embryophyta</taxon>
        <taxon>Tracheophyta</taxon>
        <taxon>Spermatophyta</taxon>
        <taxon>Magnoliopsida</taxon>
        <taxon>eudicotyledons</taxon>
        <taxon>Gunneridae</taxon>
        <taxon>Pentapetalae</taxon>
        <taxon>rosids</taxon>
        <taxon>malvids</taxon>
        <taxon>Myrtales</taxon>
        <taxon>Lythraceae</taxon>
        <taxon>Punica</taxon>
    </lineage>
</organism>
<dbReference type="InterPro" id="IPR036514">
    <property type="entry name" value="SGNH_hydro_sf"/>
</dbReference>
<evidence type="ECO:0000256" key="1">
    <source>
        <dbReference type="ARBA" id="ARBA00008668"/>
    </source>
</evidence>
<dbReference type="Gene3D" id="3.40.50.1110">
    <property type="entry name" value="SGNH hydrolase"/>
    <property type="match status" value="1"/>
</dbReference>
<dbReference type="AlphaFoldDB" id="A0A2I0JG38"/>
<proteinExistence type="inferred from homology"/>